<gene>
    <name evidence="3" type="ORF">J2Z56_001553</name>
    <name evidence="4" type="ORF">J2Z57_001379</name>
</gene>
<reference evidence="3" key="1">
    <citation type="submission" date="2021-03" db="EMBL/GenBank/DDBJ databases">
        <title>Genomic Encyclopedia of Type Strains, Phase IV (KMG-IV): sequencing the most valuable type-strain genomes for metagenomic binning, comparative biology and taxonomic classification.</title>
        <authorList>
            <person name="Goeker M."/>
        </authorList>
    </citation>
    <scope>NUCLEOTIDE SEQUENCE</scope>
    <source>
        <strain evidence="3">DSM 15523</strain>
        <strain evidence="4 6">DSM 16476</strain>
    </source>
</reference>
<organism evidence="3 5">
    <name type="scientific">Formosa algae</name>
    <dbReference type="NCBI Taxonomy" id="225843"/>
    <lineage>
        <taxon>Bacteria</taxon>
        <taxon>Pseudomonadati</taxon>
        <taxon>Bacteroidota</taxon>
        <taxon>Flavobacteriia</taxon>
        <taxon>Flavobacteriales</taxon>
        <taxon>Flavobacteriaceae</taxon>
        <taxon>Formosa</taxon>
    </lineage>
</organism>
<dbReference type="EMBL" id="JAGGJQ010000003">
    <property type="protein sequence ID" value="MBP1839642.1"/>
    <property type="molecule type" value="Genomic_DNA"/>
</dbReference>
<evidence type="ECO:0000313" key="5">
    <source>
        <dbReference type="Proteomes" id="UP001138672"/>
    </source>
</evidence>
<accession>A0A9X1CB35</accession>
<dbReference type="InterPro" id="IPR011050">
    <property type="entry name" value="Pectin_lyase_fold/virulence"/>
</dbReference>
<keyword evidence="6" id="KW-1185">Reference proteome</keyword>
<dbReference type="Proteomes" id="UP001231587">
    <property type="component" value="Unassembled WGS sequence"/>
</dbReference>
<keyword evidence="1" id="KW-0732">Signal</keyword>
<proteinExistence type="predicted"/>
<sequence length="581" mass="62864">MTITKLSNVLTIIVLVFKLSTYGQVVSTTAALESAISNATAGTTITLADKTWSNVQLSINKIGTENEPITIQAETPGSVFFEGNSYVKMGGAYIIFKDVVFQNPSNLDTDIPVIEFKSSNDCNHCTVTNIQIDSYNGTTAQEEDTFKWILLRGTNNEVSYSSFIGKHGVGSIINDNRSSTEANYHKIHHNYFADRTPVGEINDLNDQDAIRIGSSSTSLSDSYTEVYNNYFYNFSGEIEVISNKSGKNKYYNNTFDDYQGALTLRHGNGCEVYNNFFFANKNVFSGGIRVMGEDHLIYNNYIEGVNSKKPDGSTSGGTGGINVSNGKPDSALNEYYQVKNVSIVNNTLVNCDYGLRIGTKIKSTNTLAPENLIVANNVIYENTTKAIQLTTAPIGDASIMEGNIKQNGSWDITTDTNDNISVSSGLLGSNATFYYIVSGSAAIDAGIGSYAFLTTDILGGPRSASFDTGAEELNAGGDMFPYSQSDIGVTVGFGTDKTLGLGDIIKLEQQLKIYPVPSQGAILNIALGNQTLGLVEISDMAGRLVLAKIFNTSKAEIDIQNFKTGTYIVKVQEVSKKIVIK</sequence>
<protein>
    <submittedName>
        <fullName evidence="3">Poly(Beta-D-mannuronate) lyase</fullName>
        <ecNumber evidence="3">4.2.2.3</ecNumber>
    </submittedName>
</protein>
<evidence type="ECO:0000313" key="6">
    <source>
        <dbReference type="Proteomes" id="UP001231587"/>
    </source>
</evidence>
<dbReference type="OrthoDB" id="6475864at2"/>
<dbReference type="SUPFAM" id="SSF51126">
    <property type="entry name" value="Pectin lyase-like"/>
    <property type="match status" value="1"/>
</dbReference>
<evidence type="ECO:0000313" key="3">
    <source>
        <dbReference type="EMBL" id="MBP1839642.1"/>
    </source>
</evidence>
<keyword evidence="3" id="KW-0456">Lyase</keyword>
<dbReference type="Proteomes" id="UP001138672">
    <property type="component" value="Unassembled WGS sequence"/>
</dbReference>
<name>A0A9X1CB35_9FLAO</name>
<dbReference type="CDD" id="cd14251">
    <property type="entry name" value="PL-6"/>
    <property type="match status" value="1"/>
</dbReference>
<dbReference type="AlphaFoldDB" id="A0A9X1CB35"/>
<dbReference type="InterPro" id="IPR026444">
    <property type="entry name" value="Secre_tail"/>
</dbReference>
<dbReference type="NCBIfam" id="TIGR04183">
    <property type="entry name" value="Por_Secre_tail"/>
    <property type="match status" value="1"/>
</dbReference>
<dbReference type="GO" id="GO:0045135">
    <property type="term" value="F:poly(beta-D-mannuronate) lyase activity"/>
    <property type="evidence" value="ECO:0007669"/>
    <property type="project" value="UniProtKB-EC"/>
</dbReference>
<evidence type="ECO:0000256" key="1">
    <source>
        <dbReference type="ARBA" id="ARBA00022729"/>
    </source>
</evidence>
<dbReference type="Gene3D" id="2.160.20.10">
    <property type="entry name" value="Single-stranded right-handed beta-helix, Pectin lyase-like"/>
    <property type="match status" value="1"/>
</dbReference>
<feature type="domain" description="Secretion system C-terminal sorting" evidence="2">
    <location>
        <begin position="513"/>
        <end position="580"/>
    </location>
</feature>
<evidence type="ECO:0000313" key="4">
    <source>
        <dbReference type="EMBL" id="MDQ0334946.1"/>
    </source>
</evidence>
<evidence type="ECO:0000259" key="2">
    <source>
        <dbReference type="Pfam" id="PF18962"/>
    </source>
</evidence>
<dbReference type="RefSeq" id="WP_057781511.1">
    <property type="nucleotide sequence ID" value="NZ_JAGGJQ010000003.1"/>
</dbReference>
<dbReference type="InterPro" id="IPR012334">
    <property type="entry name" value="Pectin_lyas_fold"/>
</dbReference>
<dbReference type="SMART" id="SM00710">
    <property type="entry name" value="PbH1"/>
    <property type="match status" value="4"/>
</dbReference>
<dbReference type="InterPro" id="IPR006626">
    <property type="entry name" value="PbH1"/>
</dbReference>
<comment type="caution">
    <text evidence="3">The sequence shown here is derived from an EMBL/GenBank/DDBJ whole genome shotgun (WGS) entry which is preliminary data.</text>
</comment>
<dbReference type="InterPro" id="IPR039513">
    <property type="entry name" value="PL-6"/>
</dbReference>
<dbReference type="Pfam" id="PF14592">
    <property type="entry name" value="Chondroitinas_B"/>
    <property type="match status" value="1"/>
</dbReference>
<dbReference type="EC" id="4.2.2.3" evidence="3"/>
<dbReference type="EMBL" id="JAUSUU010000003">
    <property type="protein sequence ID" value="MDQ0334946.1"/>
    <property type="molecule type" value="Genomic_DNA"/>
</dbReference>
<dbReference type="Pfam" id="PF18962">
    <property type="entry name" value="Por_Secre_tail"/>
    <property type="match status" value="1"/>
</dbReference>